<dbReference type="GO" id="GO:0000976">
    <property type="term" value="F:transcription cis-regulatory region binding"/>
    <property type="evidence" value="ECO:0007669"/>
    <property type="project" value="TreeGrafter"/>
</dbReference>
<comment type="similarity">
    <text evidence="1">Belongs to the LysR transcriptional regulatory family.</text>
</comment>
<evidence type="ECO:0000313" key="7">
    <source>
        <dbReference type="Proteomes" id="UP000015961"/>
    </source>
</evidence>
<dbReference type="PROSITE" id="PS50931">
    <property type="entry name" value="HTH_LYSR"/>
    <property type="match status" value="1"/>
</dbReference>
<dbReference type="eggNOG" id="COG0583">
    <property type="taxonomic scope" value="Bacteria"/>
</dbReference>
<proteinExistence type="inferred from homology"/>
<dbReference type="InterPro" id="IPR036388">
    <property type="entry name" value="WH-like_DNA-bd_sf"/>
</dbReference>
<dbReference type="GO" id="GO:0003700">
    <property type="term" value="F:DNA-binding transcription factor activity"/>
    <property type="evidence" value="ECO:0007669"/>
    <property type="project" value="InterPro"/>
</dbReference>
<dbReference type="AlphaFoldDB" id="S0KP24"/>
<organism evidence="6 7">
    <name type="scientific">Enterococcus sulfureus ATCC 49903</name>
    <dbReference type="NCBI Taxonomy" id="1140003"/>
    <lineage>
        <taxon>Bacteria</taxon>
        <taxon>Bacillati</taxon>
        <taxon>Bacillota</taxon>
        <taxon>Bacilli</taxon>
        <taxon>Lactobacillales</taxon>
        <taxon>Enterococcaceae</taxon>
        <taxon>Enterococcus</taxon>
    </lineage>
</organism>
<dbReference type="RefSeq" id="WP_016186033.1">
    <property type="nucleotide sequence ID" value="NZ_ASWO01000003.1"/>
</dbReference>
<evidence type="ECO:0000256" key="1">
    <source>
        <dbReference type="ARBA" id="ARBA00009437"/>
    </source>
</evidence>
<dbReference type="EMBL" id="ASWO01000003">
    <property type="protein sequence ID" value="EOT86240.1"/>
    <property type="molecule type" value="Genomic_DNA"/>
</dbReference>
<evidence type="ECO:0000259" key="5">
    <source>
        <dbReference type="PROSITE" id="PS50931"/>
    </source>
</evidence>
<dbReference type="Gene3D" id="1.10.10.10">
    <property type="entry name" value="Winged helix-like DNA-binding domain superfamily/Winged helix DNA-binding domain"/>
    <property type="match status" value="1"/>
</dbReference>
<dbReference type="PANTHER" id="PTHR30126:SF93">
    <property type="entry name" value="HTH LYSR-TYPE DOMAIN-CONTAINING PROTEIN"/>
    <property type="match status" value="1"/>
</dbReference>
<dbReference type="InterPro" id="IPR000847">
    <property type="entry name" value="LysR_HTH_N"/>
</dbReference>
<keyword evidence="4" id="KW-0804">Transcription</keyword>
<evidence type="ECO:0000256" key="2">
    <source>
        <dbReference type="ARBA" id="ARBA00023015"/>
    </source>
</evidence>
<keyword evidence="7" id="KW-1185">Reference proteome</keyword>
<comment type="caution">
    <text evidence="6">The sequence shown here is derived from an EMBL/GenBank/DDBJ whole genome shotgun (WGS) entry which is preliminary data.</text>
</comment>
<dbReference type="FunFam" id="1.10.10.10:FF:000001">
    <property type="entry name" value="LysR family transcriptional regulator"/>
    <property type="match status" value="1"/>
</dbReference>
<dbReference type="SUPFAM" id="SSF46785">
    <property type="entry name" value="Winged helix' DNA-binding domain"/>
    <property type="match status" value="1"/>
</dbReference>
<dbReference type="PANTHER" id="PTHR30126">
    <property type="entry name" value="HTH-TYPE TRANSCRIPTIONAL REGULATOR"/>
    <property type="match status" value="1"/>
</dbReference>
<gene>
    <name evidence="6" type="ORF">I573_00995</name>
</gene>
<evidence type="ECO:0000256" key="3">
    <source>
        <dbReference type="ARBA" id="ARBA00023125"/>
    </source>
</evidence>
<feature type="domain" description="HTH lysR-type" evidence="5">
    <location>
        <begin position="1"/>
        <end position="58"/>
    </location>
</feature>
<dbReference type="SUPFAM" id="SSF53850">
    <property type="entry name" value="Periplasmic binding protein-like II"/>
    <property type="match status" value="1"/>
</dbReference>
<sequence>MELNDIKIFYEVVQQQSTIKAAEKLGYTQSNISKRIAKLEEELGILLFQRTNKGMSLTVNGEQFIPYTEKFLALTNEVDTLFSKNNVLKIGTTQTLSRNYFEPYYVRPEVDIFISPIHQLIEDLKKHTLDFIVVNTPLTEHGLIQVDSFEESITCIGTTTDIPMIFLVSRDPYCPYRKATLEYLETPSLKDAQIIEMDTFDSLLHVLSHESVAAILPQKVLSYATHLTRIPLDSLIPSITIYTYAARLTSKKFHLAH</sequence>
<dbReference type="Pfam" id="PF00126">
    <property type="entry name" value="HTH_1"/>
    <property type="match status" value="1"/>
</dbReference>
<evidence type="ECO:0000313" key="6">
    <source>
        <dbReference type="EMBL" id="EOT86240.1"/>
    </source>
</evidence>
<dbReference type="CDD" id="cd05466">
    <property type="entry name" value="PBP2_LTTR_substrate"/>
    <property type="match status" value="1"/>
</dbReference>
<dbReference type="PRINTS" id="PR00039">
    <property type="entry name" value="HTHLYSR"/>
</dbReference>
<keyword evidence="2" id="KW-0805">Transcription regulation</keyword>
<dbReference type="STRING" id="1140003.OMY_01594"/>
<name>S0KP24_9ENTE</name>
<dbReference type="Proteomes" id="UP000015961">
    <property type="component" value="Unassembled WGS sequence"/>
</dbReference>
<evidence type="ECO:0000256" key="4">
    <source>
        <dbReference type="ARBA" id="ARBA00023163"/>
    </source>
</evidence>
<keyword evidence="3" id="KW-0238">DNA-binding</keyword>
<dbReference type="PATRIC" id="fig|1140003.3.peg.1541"/>
<accession>S0KP24</accession>
<dbReference type="OrthoDB" id="9803735at2"/>
<protein>
    <recommendedName>
        <fullName evidence="5">HTH lysR-type domain-containing protein</fullName>
    </recommendedName>
</protein>
<dbReference type="InterPro" id="IPR036390">
    <property type="entry name" value="WH_DNA-bd_sf"/>
</dbReference>
<reference evidence="6 7" key="1">
    <citation type="submission" date="2013-03" db="EMBL/GenBank/DDBJ databases">
        <title>The Genome Sequence of Enterococcus sulfureus ATCC_49903 (PacBio/Illumina hybrid assembly).</title>
        <authorList>
            <consortium name="The Broad Institute Genomics Platform"/>
            <consortium name="The Broad Institute Genome Sequencing Center for Infectious Disease"/>
            <person name="Earl A."/>
            <person name="Russ C."/>
            <person name="Gilmore M."/>
            <person name="Surin D."/>
            <person name="Walker B."/>
            <person name="Young S."/>
            <person name="Zeng Q."/>
            <person name="Gargeya S."/>
            <person name="Fitzgerald M."/>
            <person name="Haas B."/>
            <person name="Abouelleil A."/>
            <person name="Allen A.W."/>
            <person name="Alvarado L."/>
            <person name="Arachchi H.M."/>
            <person name="Berlin A.M."/>
            <person name="Chapman S.B."/>
            <person name="Gainer-Dewar J."/>
            <person name="Goldberg J."/>
            <person name="Griggs A."/>
            <person name="Gujja S."/>
            <person name="Hansen M."/>
            <person name="Howarth C."/>
            <person name="Imamovic A."/>
            <person name="Ireland A."/>
            <person name="Larimer J."/>
            <person name="McCowan C."/>
            <person name="Murphy C."/>
            <person name="Pearson M."/>
            <person name="Poon T.W."/>
            <person name="Priest M."/>
            <person name="Roberts A."/>
            <person name="Saif S."/>
            <person name="Shea T."/>
            <person name="Sisk P."/>
            <person name="Sykes S."/>
            <person name="Wortman J."/>
            <person name="Nusbaum C."/>
            <person name="Birren B."/>
        </authorList>
    </citation>
    <scope>NUCLEOTIDE SEQUENCE [LARGE SCALE GENOMIC DNA]</scope>
    <source>
        <strain evidence="6 7">ATCC 49903</strain>
    </source>
</reference>